<evidence type="ECO:0000313" key="3">
    <source>
        <dbReference type="Proteomes" id="UP000652761"/>
    </source>
</evidence>
<sequence length="196" mass="21474">MEGRGRIGATCGFLVLLLFFLLVLVAYGPTSATRAAAGGAAAAAAAAVKTREATRTMASTRVASHRQPLSEMRSGFLYARTRGRCTPQFWSTRREAWPKMIPREASVWKVFGSRALERYEPELTVFEATERNDDVGGSPFSQLVKQSSAALLNAYSREAFPYTAWEVKTLLIQALVSEEAARSQAKRFAKANQACT</sequence>
<dbReference type="AlphaFoldDB" id="A0A843WQP5"/>
<keyword evidence="3" id="KW-1185">Reference proteome</keyword>
<comment type="caution">
    <text evidence="2">The sequence shown here is derived from an EMBL/GenBank/DDBJ whole genome shotgun (WGS) entry which is preliminary data.</text>
</comment>
<name>A0A843WQP5_COLES</name>
<proteinExistence type="predicted"/>
<dbReference type="EMBL" id="NMUH01004539">
    <property type="protein sequence ID" value="MQM09986.1"/>
    <property type="molecule type" value="Genomic_DNA"/>
</dbReference>
<dbReference type="InterPro" id="IPR039923">
    <property type="entry name" value="Protodermal_1"/>
</dbReference>
<evidence type="ECO:0000256" key="1">
    <source>
        <dbReference type="SAM" id="SignalP"/>
    </source>
</evidence>
<dbReference type="Proteomes" id="UP000652761">
    <property type="component" value="Unassembled WGS sequence"/>
</dbReference>
<keyword evidence="1" id="KW-0732">Signal</keyword>
<feature type="signal peptide" evidence="1">
    <location>
        <begin position="1"/>
        <end position="32"/>
    </location>
</feature>
<dbReference type="PANTHER" id="PTHR33210">
    <property type="entry name" value="PROTODERMAL FACTOR 1"/>
    <property type="match status" value="1"/>
</dbReference>
<organism evidence="2 3">
    <name type="scientific">Colocasia esculenta</name>
    <name type="common">Wild taro</name>
    <name type="synonym">Arum esculentum</name>
    <dbReference type="NCBI Taxonomy" id="4460"/>
    <lineage>
        <taxon>Eukaryota</taxon>
        <taxon>Viridiplantae</taxon>
        <taxon>Streptophyta</taxon>
        <taxon>Embryophyta</taxon>
        <taxon>Tracheophyta</taxon>
        <taxon>Spermatophyta</taxon>
        <taxon>Magnoliopsida</taxon>
        <taxon>Liliopsida</taxon>
        <taxon>Araceae</taxon>
        <taxon>Aroideae</taxon>
        <taxon>Colocasieae</taxon>
        <taxon>Colocasia</taxon>
    </lineage>
</organism>
<gene>
    <name evidence="2" type="ORF">Taro_042873</name>
</gene>
<feature type="chain" id="PRO_5032671063" evidence="1">
    <location>
        <begin position="33"/>
        <end position="196"/>
    </location>
</feature>
<evidence type="ECO:0000313" key="2">
    <source>
        <dbReference type="EMBL" id="MQM09986.1"/>
    </source>
</evidence>
<protein>
    <submittedName>
        <fullName evidence="2">Uncharacterized protein</fullName>
    </submittedName>
</protein>
<accession>A0A843WQP5</accession>
<dbReference type="OrthoDB" id="1939167at2759"/>
<reference evidence="2" key="1">
    <citation type="submission" date="2017-07" db="EMBL/GenBank/DDBJ databases">
        <title>Taro Niue Genome Assembly and Annotation.</title>
        <authorList>
            <person name="Atibalentja N."/>
            <person name="Keating K."/>
            <person name="Fields C.J."/>
        </authorList>
    </citation>
    <scope>NUCLEOTIDE SEQUENCE</scope>
    <source>
        <strain evidence="2">Niue_2</strain>
        <tissue evidence="2">Leaf</tissue>
    </source>
</reference>
<dbReference type="PANTHER" id="PTHR33210:SF16">
    <property type="entry name" value="OS04G0517000 PROTEIN"/>
    <property type="match status" value="1"/>
</dbReference>